<dbReference type="GO" id="GO:0004386">
    <property type="term" value="F:helicase activity"/>
    <property type="evidence" value="ECO:0007669"/>
    <property type="project" value="UniProtKB-KW"/>
</dbReference>
<dbReference type="Gene3D" id="3.40.50.10810">
    <property type="entry name" value="Tandem AAA-ATPase domain"/>
    <property type="match status" value="1"/>
</dbReference>
<evidence type="ECO:0000313" key="11">
    <source>
        <dbReference type="Proteomes" id="UP000270296"/>
    </source>
</evidence>
<feature type="domain" description="SNF2 N-terminal" evidence="9">
    <location>
        <begin position="3"/>
        <end position="119"/>
    </location>
</feature>
<dbReference type="Gene3D" id="3.40.50.300">
    <property type="entry name" value="P-loop containing nucleotide triphosphate hydrolases"/>
    <property type="match status" value="1"/>
</dbReference>
<dbReference type="AlphaFoldDB" id="A0A183J849"/>
<evidence type="ECO:0000256" key="6">
    <source>
        <dbReference type="ARBA" id="ARBA00023125"/>
    </source>
</evidence>
<dbReference type="PANTHER" id="PTHR45797">
    <property type="entry name" value="RAD54-LIKE"/>
    <property type="match status" value="1"/>
</dbReference>
<evidence type="ECO:0000256" key="3">
    <source>
        <dbReference type="ARBA" id="ARBA00022741"/>
    </source>
</evidence>
<evidence type="ECO:0000256" key="7">
    <source>
        <dbReference type="ARBA" id="ARBA00023242"/>
    </source>
</evidence>
<protein>
    <submittedName>
        <fullName evidence="12">SNF2_N domain-containing protein</fullName>
    </submittedName>
</protein>
<dbReference type="GO" id="GO:0016887">
    <property type="term" value="F:ATP hydrolysis activity"/>
    <property type="evidence" value="ECO:0007669"/>
    <property type="project" value="InterPro"/>
</dbReference>
<dbReference type="InterPro" id="IPR044574">
    <property type="entry name" value="ARIP4-like"/>
</dbReference>
<accession>A0A183J849</accession>
<dbReference type="GO" id="GO:0005634">
    <property type="term" value="C:nucleus"/>
    <property type="evidence" value="ECO:0007669"/>
    <property type="project" value="UniProtKB-SubCell"/>
</dbReference>
<dbReference type="Proteomes" id="UP000270296">
    <property type="component" value="Unassembled WGS sequence"/>
</dbReference>
<dbReference type="OrthoDB" id="2020972at2759"/>
<evidence type="ECO:0000256" key="4">
    <source>
        <dbReference type="ARBA" id="ARBA00022806"/>
    </source>
</evidence>
<keyword evidence="4" id="KW-0347">Helicase</keyword>
<gene>
    <name evidence="10" type="ORF">SBAD_LOCUS12047</name>
</gene>
<dbReference type="GO" id="GO:0003677">
    <property type="term" value="F:DNA binding"/>
    <property type="evidence" value="ECO:0007669"/>
    <property type="project" value="UniProtKB-KW"/>
</dbReference>
<evidence type="ECO:0000256" key="2">
    <source>
        <dbReference type="ARBA" id="ARBA00007025"/>
    </source>
</evidence>
<keyword evidence="4" id="KW-0378">Hydrolase</keyword>
<keyword evidence="3" id="KW-0547">Nucleotide-binding</keyword>
<name>A0A183J849_9BILA</name>
<evidence type="ECO:0000256" key="5">
    <source>
        <dbReference type="ARBA" id="ARBA00022840"/>
    </source>
</evidence>
<keyword evidence="11" id="KW-1185">Reference proteome</keyword>
<feature type="compositionally biased region" description="Low complexity" evidence="8">
    <location>
        <begin position="180"/>
        <end position="194"/>
    </location>
</feature>
<dbReference type="Pfam" id="PF00176">
    <property type="entry name" value="SNF2-rel_dom"/>
    <property type="match status" value="1"/>
</dbReference>
<feature type="compositionally biased region" description="Basic and acidic residues" evidence="8">
    <location>
        <begin position="220"/>
        <end position="229"/>
    </location>
</feature>
<reference evidence="12" key="1">
    <citation type="submission" date="2016-06" db="UniProtKB">
        <authorList>
            <consortium name="WormBaseParasite"/>
        </authorList>
    </citation>
    <scope>IDENTIFICATION</scope>
</reference>
<keyword evidence="6" id="KW-0238">DNA-binding</keyword>
<dbReference type="InterPro" id="IPR000330">
    <property type="entry name" value="SNF2_N"/>
</dbReference>
<proteinExistence type="inferred from homology"/>
<reference evidence="10 11" key="2">
    <citation type="submission" date="2018-11" db="EMBL/GenBank/DDBJ databases">
        <authorList>
            <consortium name="Pathogen Informatics"/>
        </authorList>
    </citation>
    <scope>NUCLEOTIDE SEQUENCE [LARGE SCALE GENOMIC DNA]</scope>
</reference>
<feature type="compositionally biased region" description="Acidic residues" evidence="8">
    <location>
        <begin position="167"/>
        <end position="179"/>
    </location>
</feature>
<keyword evidence="5" id="KW-0067">ATP-binding</keyword>
<dbReference type="InterPro" id="IPR038718">
    <property type="entry name" value="SNF2-like_sf"/>
</dbReference>
<comment type="subcellular location">
    <subcellularLocation>
        <location evidence="1">Nucleus</location>
    </subcellularLocation>
</comment>
<evidence type="ECO:0000256" key="8">
    <source>
        <dbReference type="SAM" id="MobiDB-lite"/>
    </source>
</evidence>
<feature type="region of interest" description="Disordered" evidence="8">
    <location>
        <begin position="164"/>
        <end position="236"/>
    </location>
</feature>
<evidence type="ECO:0000313" key="12">
    <source>
        <dbReference type="WBParaSite" id="SBAD_0001245101-mRNA-1"/>
    </source>
</evidence>
<dbReference type="GO" id="GO:0005524">
    <property type="term" value="F:ATP binding"/>
    <property type="evidence" value="ECO:0007669"/>
    <property type="project" value="UniProtKB-KW"/>
</dbReference>
<sequence length="283" mass="32261">MSSIRTKRRICLTGTPLQNNLMEYHCMLQFVKPNLLGTKTEFANRFANPIRNGQMLDSTDYDVRLMKRRAHILHDMLSGCVHRKDYSCLRSNLVLKYEYVVYVSLTQKQRELYQNYLNEVIKSGLCGNWLNVRNSLFGDFRTFQLIAAHPYCLVMQKAEQDHKAEFLESEEEEETDSDFSCESSSSSESSVSSSKCTDKDCAESVKPVVTDKPAKPSRPSSDDGKDTNVKTDLSVPEAVTPLGAGEWFRDMVSENDANNLELSSKMFILFELIRRCESIGDKL</sequence>
<dbReference type="InterPro" id="IPR027417">
    <property type="entry name" value="P-loop_NTPase"/>
</dbReference>
<evidence type="ECO:0000313" key="10">
    <source>
        <dbReference type="EMBL" id="VDP45018.1"/>
    </source>
</evidence>
<evidence type="ECO:0000259" key="9">
    <source>
        <dbReference type="Pfam" id="PF00176"/>
    </source>
</evidence>
<dbReference type="SUPFAM" id="SSF52540">
    <property type="entry name" value="P-loop containing nucleoside triphosphate hydrolases"/>
    <property type="match status" value="1"/>
</dbReference>
<dbReference type="PANTHER" id="PTHR45797:SF3">
    <property type="entry name" value="TRANSCRIPTIONAL REGULATOR ATRX HOMOLOG"/>
    <property type="match status" value="1"/>
</dbReference>
<evidence type="ECO:0000256" key="1">
    <source>
        <dbReference type="ARBA" id="ARBA00004123"/>
    </source>
</evidence>
<dbReference type="WBParaSite" id="SBAD_0001245101-mRNA-1">
    <property type="protein sequence ID" value="SBAD_0001245101-mRNA-1"/>
    <property type="gene ID" value="SBAD_0001245101"/>
</dbReference>
<dbReference type="EMBL" id="UZAM01016856">
    <property type="protein sequence ID" value="VDP45018.1"/>
    <property type="molecule type" value="Genomic_DNA"/>
</dbReference>
<organism evidence="12">
    <name type="scientific">Soboliphyme baturini</name>
    <dbReference type="NCBI Taxonomy" id="241478"/>
    <lineage>
        <taxon>Eukaryota</taxon>
        <taxon>Metazoa</taxon>
        <taxon>Ecdysozoa</taxon>
        <taxon>Nematoda</taxon>
        <taxon>Enoplea</taxon>
        <taxon>Dorylaimia</taxon>
        <taxon>Dioctophymatida</taxon>
        <taxon>Dioctophymatoidea</taxon>
        <taxon>Soboliphymatidae</taxon>
        <taxon>Soboliphyme</taxon>
    </lineage>
</organism>
<comment type="similarity">
    <text evidence="2">Belongs to the SNF2/RAD54 helicase family.</text>
</comment>
<keyword evidence="7" id="KW-0539">Nucleus</keyword>